<dbReference type="InterPro" id="IPR046347">
    <property type="entry name" value="bZIP_sf"/>
</dbReference>
<dbReference type="SMART" id="SM00338">
    <property type="entry name" value="BRLZ"/>
    <property type="match status" value="1"/>
</dbReference>
<keyword evidence="8" id="KW-1185">Reference proteome</keyword>
<evidence type="ECO:0000313" key="8">
    <source>
        <dbReference type="Proteomes" id="UP001443914"/>
    </source>
</evidence>
<sequence length="131" mass="15475">MDAPNNNNAGLNGNEANTSSQNANEMNPQRLRRLMMNREYAQRCRQRKQEYLNELIRRKDAEEAKVASLFPQVDFYRKQVVELQNENATLRQKINQLEIQASTENEEIEKLKAEKDMLIWMDIIHHSNDDK</sequence>
<feature type="compositionally biased region" description="Polar residues" evidence="5">
    <location>
        <begin position="18"/>
        <end position="27"/>
    </location>
</feature>
<dbReference type="InterPro" id="IPR052483">
    <property type="entry name" value="bZIP_transcription_regulators"/>
</dbReference>
<keyword evidence="4" id="KW-0175">Coiled coil</keyword>
<dbReference type="GO" id="GO:0003677">
    <property type="term" value="F:DNA binding"/>
    <property type="evidence" value="ECO:0007669"/>
    <property type="project" value="TreeGrafter"/>
</dbReference>
<dbReference type="Gene3D" id="1.20.5.170">
    <property type="match status" value="1"/>
</dbReference>
<dbReference type="InterPro" id="IPR004827">
    <property type="entry name" value="bZIP"/>
</dbReference>
<dbReference type="Proteomes" id="UP001443914">
    <property type="component" value="Unassembled WGS sequence"/>
</dbReference>
<evidence type="ECO:0000313" key="7">
    <source>
        <dbReference type="EMBL" id="KAK9715993.1"/>
    </source>
</evidence>
<keyword evidence="2" id="KW-0804">Transcription</keyword>
<evidence type="ECO:0000256" key="2">
    <source>
        <dbReference type="ARBA" id="ARBA00023163"/>
    </source>
</evidence>
<dbReference type="AlphaFoldDB" id="A0AAW1KDV9"/>
<feature type="compositionally biased region" description="Low complexity" evidence="5">
    <location>
        <begin position="1"/>
        <end position="17"/>
    </location>
</feature>
<name>A0AAW1KDV9_SAPOF</name>
<comment type="caution">
    <text evidence="7">The sequence shown here is derived from an EMBL/GenBank/DDBJ whole genome shotgun (WGS) entry which is preliminary data.</text>
</comment>
<evidence type="ECO:0000256" key="4">
    <source>
        <dbReference type="SAM" id="Coils"/>
    </source>
</evidence>
<evidence type="ECO:0000256" key="3">
    <source>
        <dbReference type="ARBA" id="ARBA00023242"/>
    </source>
</evidence>
<evidence type="ECO:0000256" key="1">
    <source>
        <dbReference type="ARBA" id="ARBA00023015"/>
    </source>
</evidence>
<dbReference type="GO" id="GO:0005634">
    <property type="term" value="C:nucleus"/>
    <property type="evidence" value="ECO:0007669"/>
    <property type="project" value="TreeGrafter"/>
</dbReference>
<accession>A0AAW1KDV9</accession>
<organism evidence="7 8">
    <name type="scientific">Saponaria officinalis</name>
    <name type="common">Common soapwort</name>
    <name type="synonym">Lychnis saponaria</name>
    <dbReference type="NCBI Taxonomy" id="3572"/>
    <lineage>
        <taxon>Eukaryota</taxon>
        <taxon>Viridiplantae</taxon>
        <taxon>Streptophyta</taxon>
        <taxon>Embryophyta</taxon>
        <taxon>Tracheophyta</taxon>
        <taxon>Spermatophyta</taxon>
        <taxon>Magnoliopsida</taxon>
        <taxon>eudicotyledons</taxon>
        <taxon>Gunneridae</taxon>
        <taxon>Pentapetalae</taxon>
        <taxon>Caryophyllales</taxon>
        <taxon>Caryophyllaceae</taxon>
        <taxon>Caryophylleae</taxon>
        <taxon>Saponaria</taxon>
    </lineage>
</organism>
<reference evidence="7" key="1">
    <citation type="submission" date="2024-03" db="EMBL/GenBank/DDBJ databases">
        <title>WGS assembly of Saponaria officinalis var. Norfolk2.</title>
        <authorList>
            <person name="Jenkins J."/>
            <person name="Shu S."/>
            <person name="Grimwood J."/>
            <person name="Barry K."/>
            <person name="Goodstein D."/>
            <person name="Schmutz J."/>
            <person name="Leebens-Mack J."/>
            <person name="Osbourn A."/>
        </authorList>
    </citation>
    <scope>NUCLEOTIDE SEQUENCE [LARGE SCALE GENOMIC DNA]</scope>
    <source>
        <strain evidence="7">JIC</strain>
    </source>
</reference>
<feature type="coiled-coil region" evidence="4">
    <location>
        <begin position="45"/>
        <end position="114"/>
    </location>
</feature>
<keyword evidence="3" id="KW-0539">Nucleus</keyword>
<protein>
    <recommendedName>
        <fullName evidence="6">BZIP domain-containing protein</fullName>
    </recommendedName>
</protein>
<dbReference type="PROSITE" id="PS50217">
    <property type="entry name" value="BZIP"/>
    <property type="match status" value="1"/>
</dbReference>
<dbReference type="Pfam" id="PF00170">
    <property type="entry name" value="bZIP_1"/>
    <property type="match status" value="1"/>
</dbReference>
<dbReference type="SUPFAM" id="SSF57959">
    <property type="entry name" value="Leucine zipper domain"/>
    <property type="match status" value="1"/>
</dbReference>
<dbReference type="PANTHER" id="PTHR46391">
    <property type="entry name" value="BASIC LEUCINE ZIPPER 34"/>
    <property type="match status" value="1"/>
</dbReference>
<proteinExistence type="predicted"/>
<gene>
    <name evidence="7" type="ORF">RND81_06G204300</name>
</gene>
<dbReference type="GO" id="GO:0003700">
    <property type="term" value="F:DNA-binding transcription factor activity"/>
    <property type="evidence" value="ECO:0007669"/>
    <property type="project" value="InterPro"/>
</dbReference>
<evidence type="ECO:0000256" key="5">
    <source>
        <dbReference type="SAM" id="MobiDB-lite"/>
    </source>
</evidence>
<dbReference type="GO" id="GO:0045893">
    <property type="term" value="P:positive regulation of DNA-templated transcription"/>
    <property type="evidence" value="ECO:0007669"/>
    <property type="project" value="TreeGrafter"/>
</dbReference>
<dbReference type="PANTHER" id="PTHR46391:SF11">
    <property type="entry name" value="BASIC LEUCINE ZIPPER 19-LIKE ISOFORM X1"/>
    <property type="match status" value="1"/>
</dbReference>
<feature type="region of interest" description="Disordered" evidence="5">
    <location>
        <begin position="1"/>
        <end position="27"/>
    </location>
</feature>
<keyword evidence="1" id="KW-0805">Transcription regulation</keyword>
<feature type="domain" description="BZIP" evidence="6">
    <location>
        <begin position="27"/>
        <end position="90"/>
    </location>
</feature>
<evidence type="ECO:0000259" key="6">
    <source>
        <dbReference type="PROSITE" id="PS50217"/>
    </source>
</evidence>
<dbReference type="EMBL" id="JBDFQZ010000006">
    <property type="protein sequence ID" value="KAK9715993.1"/>
    <property type="molecule type" value="Genomic_DNA"/>
</dbReference>